<feature type="transmembrane region" description="Helical" evidence="2">
    <location>
        <begin position="105"/>
        <end position="125"/>
    </location>
</feature>
<feature type="region of interest" description="Disordered" evidence="1">
    <location>
        <begin position="1"/>
        <end position="35"/>
    </location>
</feature>
<proteinExistence type="predicted"/>
<gene>
    <name evidence="3" type="ORF">O1R50_24330</name>
</gene>
<keyword evidence="2" id="KW-0472">Membrane</keyword>
<protein>
    <submittedName>
        <fullName evidence="3">Uncharacterized protein</fullName>
    </submittedName>
</protein>
<keyword evidence="4" id="KW-1185">Reference proteome</keyword>
<evidence type="ECO:0000256" key="1">
    <source>
        <dbReference type="SAM" id="MobiDB-lite"/>
    </source>
</evidence>
<accession>A0A9X3PFZ3</accession>
<feature type="transmembrane region" description="Helical" evidence="2">
    <location>
        <begin position="168"/>
        <end position="188"/>
    </location>
</feature>
<dbReference type="Proteomes" id="UP001146067">
    <property type="component" value="Unassembled WGS sequence"/>
</dbReference>
<feature type="region of interest" description="Disordered" evidence="1">
    <location>
        <begin position="196"/>
        <end position="238"/>
    </location>
</feature>
<evidence type="ECO:0000313" key="4">
    <source>
        <dbReference type="Proteomes" id="UP001146067"/>
    </source>
</evidence>
<feature type="compositionally biased region" description="Low complexity" evidence="1">
    <location>
        <begin position="208"/>
        <end position="231"/>
    </location>
</feature>
<organism evidence="3 4">
    <name type="scientific">Glycomyces luteolus</name>
    <dbReference type="NCBI Taxonomy" id="2670330"/>
    <lineage>
        <taxon>Bacteria</taxon>
        <taxon>Bacillati</taxon>
        <taxon>Actinomycetota</taxon>
        <taxon>Actinomycetes</taxon>
        <taxon>Glycomycetales</taxon>
        <taxon>Glycomycetaceae</taxon>
        <taxon>Glycomyces</taxon>
    </lineage>
</organism>
<dbReference type="RefSeq" id="WP_270112852.1">
    <property type="nucleotide sequence ID" value="NZ_JAPZVP010000028.1"/>
</dbReference>
<feature type="transmembrane region" description="Helical" evidence="2">
    <location>
        <begin position="63"/>
        <end position="85"/>
    </location>
</feature>
<reference evidence="3" key="1">
    <citation type="submission" date="2022-12" db="EMBL/GenBank/DDBJ databases">
        <title>Gycomyces niveus sp.nov.,a novel actinomycete isolated from soil in Shouguan.</title>
        <authorList>
            <person name="Yang X."/>
        </authorList>
    </citation>
    <scope>NUCLEOTIDE SEQUENCE</scope>
    <source>
        <strain evidence="3">NEAU-A15</strain>
    </source>
</reference>
<evidence type="ECO:0000256" key="2">
    <source>
        <dbReference type="SAM" id="Phobius"/>
    </source>
</evidence>
<evidence type="ECO:0000313" key="3">
    <source>
        <dbReference type="EMBL" id="MDA1362768.1"/>
    </source>
</evidence>
<keyword evidence="2" id="KW-0812">Transmembrane</keyword>
<name>A0A9X3PFZ3_9ACTN</name>
<feature type="transmembrane region" description="Helical" evidence="2">
    <location>
        <begin position="137"/>
        <end position="156"/>
    </location>
</feature>
<dbReference type="AlphaFoldDB" id="A0A9X3PFZ3"/>
<comment type="caution">
    <text evidence="3">The sequence shown here is derived from an EMBL/GenBank/DDBJ whole genome shotgun (WGS) entry which is preliminary data.</text>
</comment>
<feature type="compositionally biased region" description="Low complexity" evidence="1">
    <location>
        <begin position="11"/>
        <end position="35"/>
    </location>
</feature>
<keyword evidence="2" id="KW-1133">Transmembrane helix</keyword>
<sequence>MSEQQSGAGYPQQPTSGQPQQPAYPQAPYASPQAQYQAQQQYAAYAPPAPSLFDKLGVPSMPAILGLSGLGALVLAGLIAGTSSGGGDEYGLDGTALSSFVRDELSGGVLSILVAVIAAFALTLFTGEKLRSLWKALTVAGAAIFLARLLFTVLALGDGDSASDPSAWIGALLLVAAYGLFAAGAIMVPGSAAAAQPAAPAPAPQPQGYPTGQQPSVQPQVPQAPQTQQNPWPQAPQQ</sequence>
<dbReference type="EMBL" id="JAPZVP010000028">
    <property type="protein sequence ID" value="MDA1362768.1"/>
    <property type="molecule type" value="Genomic_DNA"/>
</dbReference>